<evidence type="ECO:0000313" key="8">
    <source>
        <dbReference type="EMBL" id="OZG55477.1"/>
    </source>
</evidence>
<accession>A0A261F8J2</accession>
<evidence type="ECO:0000256" key="1">
    <source>
        <dbReference type="ARBA" id="ARBA00004651"/>
    </source>
</evidence>
<comment type="subcellular location">
    <subcellularLocation>
        <location evidence="1">Cell membrane</location>
        <topology evidence="1">Multi-pass membrane protein</topology>
    </subcellularLocation>
</comment>
<dbReference type="GO" id="GO:0140359">
    <property type="term" value="F:ABC-type transporter activity"/>
    <property type="evidence" value="ECO:0007669"/>
    <property type="project" value="InterPro"/>
</dbReference>
<feature type="transmembrane region" description="Helical" evidence="6">
    <location>
        <begin position="272"/>
        <end position="297"/>
    </location>
</feature>
<dbReference type="InterPro" id="IPR051449">
    <property type="entry name" value="ABC-2_transporter_component"/>
</dbReference>
<feature type="domain" description="ABC-2 type transporter transmembrane" evidence="7">
    <location>
        <begin position="18"/>
        <end position="420"/>
    </location>
</feature>
<feature type="transmembrane region" description="Helical" evidence="6">
    <location>
        <begin position="16"/>
        <end position="37"/>
    </location>
</feature>
<dbReference type="AlphaFoldDB" id="A0A261F8J2"/>
<feature type="transmembrane region" description="Helical" evidence="6">
    <location>
        <begin position="309"/>
        <end position="330"/>
    </location>
</feature>
<dbReference type="EMBL" id="MWWV01000019">
    <property type="protein sequence ID" value="OZG55477.1"/>
    <property type="molecule type" value="Genomic_DNA"/>
</dbReference>
<evidence type="ECO:0000256" key="4">
    <source>
        <dbReference type="ARBA" id="ARBA00022989"/>
    </source>
</evidence>
<dbReference type="PANTHER" id="PTHR30294:SF29">
    <property type="entry name" value="MULTIDRUG ABC TRANSPORTER PERMEASE YBHS-RELATED"/>
    <property type="match status" value="1"/>
</dbReference>
<evidence type="ECO:0000256" key="6">
    <source>
        <dbReference type="SAM" id="Phobius"/>
    </source>
</evidence>
<keyword evidence="4 6" id="KW-1133">Transmembrane helix</keyword>
<feature type="transmembrane region" description="Helical" evidence="6">
    <location>
        <begin position="406"/>
        <end position="424"/>
    </location>
</feature>
<dbReference type="InterPro" id="IPR013525">
    <property type="entry name" value="ABC2_TM"/>
</dbReference>
<dbReference type="Proteomes" id="UP000216444">
    <property type="component" value="Unassembled WGS sequence"/>
</dbReference>
<comment type="caution">
    <text evidence="8">The sequence shown here is derived from an EMBL/GenBank/DDBJ whole genome shotgun (WGS) entry which is preliminary data.</text>
</comment>
<evidence type="ECO:0000256" key="5">
    <source>
        <dbReference type="ARBA" id="ARBA00023136"/>
    </source>
</evidence>
<name>A0A261F8J2_9BIFI</name>
<dbReference type="GO" id="GO:0005886">
    <property type="term" value="C:plasma membrane"/>
    <property type="evidence" value="ECO:0007669"/>
    <property type="project" value="UniProtKB-SubCell"/>
</dbReference>
<evidence type="ECO:0000256" key="2">
    <source>
        <dbReference type="ARBA" id="ARBA00022475"/>
    </source>
</evidence>
<keyword evidence="2" id="KW-1003">Cell membrane</keyword>
<dbReference type="RefSeq" id="WP_094665236.1">
    <property type="nucleotide sequence ID" value="NZ_MWWV01000019.1"/>
</dbReference>
<evidence type="ECO:0000256" key="3">
    <source>
        <dbReference type="ARBA" id="ARBA00022692"/>
    </source>
</evidence>
<evidence type="ECO:0000259" key="7">
    <source>
        <dbReference type="Pfam" id="PF12698"/>
    </source>
</evidence>
<protein>
    <submittedName>
        <fullName evidence="8">Multidrug permease ABC transporter</fullName>
    </submittedName>
</protein>
<dbReference type="PANTHER" id="PTHR30294">
    <property type="entry name" value="MEMBRANE COMPONENT OF ABC TRANSPORTER YHHJ-RELATED"/>
    <property type="match status" value="1"/>
</dbReference>
<feature type="transmembrane region" description="Helical" evidence="6">
    <location>
        <begin position="229"/>
        <end position="251"/>
    </location>
</feature>
<feature type="transmembrane region" description="Helical" evidence="6">
    <location>
        <begin position="342"/>
        <end position="363"/>
    </location>
</feature>
<reference evidence="8 9" key="1">
    <citation type="journal article" date="2017" name="BMC Genomics">
        <title>Comparative genomic and phylogenomic analyses of the Bifidobacteriaceae family.</title>
        <authorList>
            <person name="Lugli G.A."/>
            <person name="Milani C."/>
            <person name="Turroni F."/>
            <person name="Duranti S."/>
            <person name="Mancabelli L."/>
            <person name="Mangifesta M."/>
            <person name="Ferrario C."/>
            <person name="Modesto M."/>
            <person name="Mattarelli P."/>
            <person name="Jiri K."/>
            <person name="van Sinderen D."/>
            <person name="Ventura M."/>
        </authorList>
    </citation>
    <scope>NUCLEOTIDE SEQUENCE [LARGE SCALE GENOMIC DNA]</scope>
    <source>
        <strain evidence="8 9">DSM 100201</strain>
    </source>
</reference>
<evidence type="ECO:0000313" key="9">
    <source>
        <dbReference type="Proteomes" id="UP000216444"/>
    </source>
</evidence>
<proteinExistence type="predicted"/>
<sequence>MNTCKATLRVLAAHRLYVIIYLVFIGIMMFAISWSALTSNTDVGDSYEPRKPVVAVVDRDRGRGDIAVAMQDYLRADNEIITVEDDPEALQQAVASNYVDLIVIVPHGYADALIASAGHGEPPAVETITSYTSGAGAMASMGVNGFLSLTRTTLIGESAEATAGVTEDATSTAVPTVDQLAEAAKSVADVVDDPSVNPAIAVDHADRTAEDTSSTNLAAMGFGTTMKTALYPLLLAMVVCTALVTGVFNAGETKRRLDASPQRSSSLGMQRMATMGAFSLVVAIGYLIIAFALMLAAGHDPFLLPPAGVAMTVCTTGVYALMAVACGFLLGECGVSETMANGIANVFGLLTLFTSGTMLPLSMMPEVMITVGKFLPGSWYCQTIDHALGIGTAAAGVSVGDWASCLGLVALFGVAFICLGLGVGRFRRSRPATGGAAVTQLAES</sequence>
<keyword evidence="9" id="KW-1185">Reference proteome</keyword>
<organism evidence="8 9">
    <name type="scientific">Bifidobacterium tissieri</name>
    <dbReference type="NCBI Taxonomy" id="1630162"/>
    <lineage>
        <taxon>Bacteria</taxon>
        <taxon>Bacillati</taxon>
        <taxon>Actinomycetota</taxon>
        <taxon>Actinomycetes</taxon>
        <taxon>Bifidobacteriales</taxon>
        <taxon>Bifidobacteriaceae</taxon>
        <taxon>Bifidobacterium</taxon>
    </lineage>
</organism>
<keyword evidence="5 6" id="KW-0472">Membrane</keyword>
<dbReference type="Pfam" id="PF12698">
    <property type="entry name" value="ABC2_membrane_3"/>
    <property type="match status" value="1"/>
</dbReference>
<dbReference type="Gene3D" id="3.40.1710.10">
    <property type="entry name" value="abc type-2 transporter like domain"/>
    <property type="match status" value="1"/>
</dbReference>
<keyword evidence="3 6" id="KW-0812">Transmembrane</keyword>
<gene>
    <name evidence="8" type="ORF">BTIS_2054</name>
</gene>